<name>A0AAD4YSS3_PRUDU</name>
<keyword evidence="2" id="KW-1185">Reference proteome</keyword>
<dbReference type="Proteomes" id="UP001054821">
    <property type="component" value="Chromosome 7"/>
</dbReference>
<dbReference type="AlphaFoldDB" id="A0AAD4YSS3"/>
<proteinExistence type="predicted"/>
<comment type="caution">
    <text evidence="1">The sequence shown here is derived from an EMBL/GenBank/DDBJ whole genome shotgun (WGS) entry which is preliminary data.</text>
</comment>
<dbReference type="EMBL" id="JAJFAZ020000007">
    <property type="protein sequence ID" value="KAI5320065.1"/>
    <property type="molecule type" value="Genomic_DNA"/>
</dbReference>
<evidence type="ECO:0000313" key="2">
    <source>
        <dbReference type="Proteomes" id="UP001054821"/>
    </source>
</evidence>
<sequence>MLMGSQLVSETHAPSVDVSTFLKEWALVCIDLIHDGARRGVVGPAVKRHIMQEAMNSCSFPKYHGKGAVADNLSSGPGPSWAASPRYPPSPDCLLSLPLPLSLLRDHANVSRW</sequence>
<reference evidence="1 2" key="1">
    <citation type="journal article" date="2022" name="G3 (Bethesda)">
        <title>Whole-genome sequence and methylome profiling of the almond [Prunus dulcis (Mill.) D.A. Webb] cultivar 'Nonpareil'.</title>
        <authorList>
            <person name="D'Amico-Willman K.M."/>
            <person name="Ouma W.Z."/>
            <person name="Meulia T."/>
            <person name="Sideli G.M."/>
            <person name="Gradziel T.M."/>
            <person name="Fresnedo-Ramirez J."/>
        </authorList>
    </citation>
    <scope>NUCLEOTIDE SEQUENCE [LARGE SCALE GENOMIC DNA]</scope>
    <source>
        <strain evidence="1">Clone GOH B32 T37-40</strain>
    </source>
</reference>
<evidence type="ECO:0000313" key="1">
    <source>
        <dbReference type="EMBL" id="KAI5320065.1"/>
    </source>
</evidence>
<protein>
    <submittedName>
        <fullName evidence="1">Uncharacterized protein</fullName>
    </submittedName>
</protein>
<accession>A0AAD4YSS3</accession>
<gene>
    <name evidence="1" type="ORF">L3X38_039773</name>
</gene>
<organism evidence="1 2">
    <name type="scientific">Prunus dulcis</name>
    <name type="common">Almond</name>
    <name type="synonym">Amygdalus dulcis</name>
    <dbReference type="NCBI Taxonomy" id="3755"/>
    <lineage>
        <taxon>Eukaryota</taxon>
        <taxon>Viridiplantae</taxon>
        <taxon>Streptophyta</taxon>
        <taxon>Embryophyta</taxon>
        <taxon>Tracheophyta</taxon>
        <taxon>Spermatophyta</taxon>
        <taxon>Magnoliopsida</taxon>
        <taxon>eudicotyledons</taxon>
        <taxon>Gunneridae</taxon>
        <taxon>Pentapetalae</taxon>
        <taxon>rosids</taxon>
        <taxon>fabids</taxon>
        <taxon>Rosales</taxon>
        <taxon>Rosaceae</taxon>
        <taxon>Amygdaloideae</taxon>
        <taxon>Amygdaleae</taxon>
        <taxon>Prunus</taxon>
    </lineage>
</organism>